<dbReference type="RefSeq" id="XP_033171361.1">
    <property type="nucleotide sequence ID" value="XM_033315470.1"/>
</dbReference>
<evidence type="ECO:0000313" key="4">
    <source>
        <dbReference type="RefSeq" id="XP_033171361.1"/>
    </source>
</evidence>
<proteinExistence type="predicted"/>
<name>A0A6P8L828_DROMA</name>
<keyword evidence="3" id="KW-1185">Reference proteome</keyword>
<evidence type="ECO:0000256" key="2">
    <source>
        <dbReference type="SAM" id="SignalP"/>
    </source>
</evidence>
<feature type="chain" id="PRO_5027938072" evidence="2">
    <location>
        <begin position="23"/>
        <end position="96"/>
    </location>
</feature>
<dbReference type="AlphaFoldDB" id="A0A6P8L828"/>
<organism evidence="3 4">
    <name type="scientific">Drosophila mauritiana</name>
    <name type="common">Fruit fly</name>
    <dbReference type="NCBI Taxonomy" id="7226"/>
    <lineage>
        <taxon>Eukaryota</taxon>
        <taxon>Metazoa</taxon>
        <taxon>Ecdysozoa</taxon>
        <taxon>Arthropoda</taxon>
        <taxon>Hexapoda</taxon>
        <taxon>Insecta</taxon>
        <taxon>Pterygota</taxon>
        <taxon>Neoptera</taxon>
        <taxon>Endopterygota</taxon>
        <taxon>Diptera</taxon>
        <taxon>Brachycera</taxon>
        <taxon>Muscomorpha</taxon>
        <taxon>Ephydroidea</taxon>
        <taxon>Drosophilidae</taxon>
        <taxon>Drosophila</taxon>
        <taxon>Sophophora</taxon>
    </lineage>
</organism>
<accession>A0A6P8L828</accession>
<protein>
    <submittedName>
        <fullName evidence="4">Uncharacterized protein LOC117148195</fullName>
    </submittedName>
</protein>
<feature type="compositionally biased region" description="Polar residues" evidence="1">
    <location>
        <begin position="85"/>
        <end position="96"/>
    </location>
</feature>
<sequence length="96" mass="10549">MASRIISLLLLLGIICAALIAAHPHDLIEDPEGTDDALEESGSGYNSAEEFMNAMDELVRRWQEYDAAHENSTDYPSLDDDETTLDSMDITTESAT</sequence>
<reference evidence="4" key="1">
    <citation type="submission" date="2025-08" db="UniProtKB">
        <authorList>
            <consortium name="RefSeq"/>
        </authorList>
    </citation>
    <scope>IDENTIFICATION</scope>
    <source>
        <strain evidence="4">Mau12</strain>
        <tissue evidence="4">Whole Body</tissue>
    </source>
</reference>
<feature type="signal peptide" evidence="2">
    <location>
        <begin position="1"/>
        <end position="22"/>
    </location>
</feature>
<evidence type="ECO:0000313" key="3">
    <source>
        <dbReference type="Proteomes" id="UP000515162"/>
    </source>
</evidence>
<evidence type="ECO:0000256" key="1">
    <source>
        <dbReference type="SAM" id="MobiDB-lite"/>
    </source>
</evidence>
<gene>
    <name evidence="4" type="primary">LOC117148195</name>
</gene>
<dbReference type="GeneID" id="117148195"/>
<dbReference type="Proteomes" id="UP000515162">
    <property type="component" value="Chromosome 2L"/>
</dbReference>
<keyword evidence="2" id="KW-0732">Signal</keyword>
<feature type="region of interest" description="Disordered" evidence="1">
    <location>
        <begin position="69"/>
        <end position="96"/>
    </location>
</feature>